<dbReference type="InterPro" id="IPR018108">
    <property type="entry name" value="MCP_transmembrane"/>
</dbReference>
<gene>
    <name evidence="13" type="ORF">F7725_006579</name>
</gene>
<evidence type="ECO:0008006" key="15">
    <source>
        <dbReference type="Google" id="ProtNLM"/>
    </source>
</evidence>
<feature type="transmembrane region" description="Helical" evidence="12">
    <location>
        <begin position="192"/>
        <end position="213"/>
    </location>
</feature>
<evidence type="ECO:0000256" key="7">
    <source>
        <dbReference type="ARBA" id="ARBA00022989"/>
    </source>
</evidence>
<evidence type="ECO:0000256" key="10">
    <source>
        <dbReference type="PROSITE-ProRule" id="PRU00282"/>
    </source>
</evidence>
<feature type="repeat" description="Solcar" evidence="10">
    <location>
        <begin position="99"/>
        <end position="180"/>
    </location>
</feature>
<evidence type="ECO:0000256" key="11">
    <source>
        <dbReference type="RuleBase" id="RU000488"/>
    </source>
</evidence>
<dbReference type="Gene3D" id="1.50.40.10">
    <property type="entry name" value="Mitochondrial carrier domain"/>
    <property type="match status" value="1"/>
</dbReference>
<sequence length="288" mass="31341">MDFMLSGAAACGACLFTNPLEVVKTRMQLQGELKTRGSYQVYYRNVFHAFYTIGKVDGLAGLQKGLAPGLVYQFLMNGVRLGSFAIIESSGHIHTEGRVSAVKTTLAGAVAGVVGAVMGSPVYLVKTHLQSQSTSSIAVGHQHKHQHGILGLWRGSSAAVPRVSVGSAAQLSTFSSAKELVLDLQLFPKDSWFVALTAGMISSVVVVIAMTPFDVVSTRLYNQPVDHLGKGQLYKGFTDCFSRTLKKEGLMGLYKGLGASYFRIGPHTILSLFFWDELRKMYQRQQLR</sequence>
<keyword evidence="9 10" id="KW-0472">Membrane</keyword>
<proteinExistence type="inferred from homology"/>
<keyword evidence="3 11" id="KW-0813">Transport</keyword>
<keyword evidence="7 12" id="KW-1133">Transmembrane helix</keyword>
<feature type="repeat" description="Solcar" evidence="10">
    <location>
        <begin position="190"/>
        <end position="281"/>
    </location>
</feature>
<dbReference type="Pfam" id="PF00153">
    <property type="entry name" value="Mito_carr"/>
    <property type="match status" value="3"/>
</dbReference>
<evidence type="ECO:0000313" key="13">
    <source>
        <dbReference type="EMBL" id="KAF3840717.1"/>
    </source>
</evidence>
<evidence type="ECO:0000256" key="2">
    <source>
        <dbReference type="ARBA" id="ARBA00006375"/>
    </source>
</evidence>
<keyword evidence="4 10" id="KW-0812">Transmembrane</keyword>
<keyword evidence="5" id="KW-0677">Repeat</keyword>
<comment type="similarity">
    <text evidence="2 11">Belongs to the mitochondrial carrier (TC 2.A.29) family.</text>
</comment>
<keyword evidence="8" id="KW-0496">Mitochondrion</keyword>
<keyword evidence="6" id="KW-0999">Mitochondrion inner membrane</keyword>
<dbReference type="AlphaFoldDB" id="A0A7J5XVY1"/>
<dbReference type="EMBL" id="JAAKFY010000020">
    <property type="protein sequence ID" value="KAF3840717.1"/>
    <property type="molecule type" value="Genomic_DNA"/>
</dbReference>
<dbReference type="FunFam" id="1.50.40.10:FF:000039">
    <property type="entry name" value="Solute carrier family 25 member 35"/>
    <property type="match status" value="1"/>
</dbReference>
<organism evidence="13 14">
    <name type="scientific">Dissostichus mawsoni</name>
    <name type="common">Antarctic cod</name>
    <dbReference type="NCBI Taxonomy" id="36200"/>
    <lineage>
        <taxon>Eukaryota</taxon>
        <taxon>Metazoa</taxon>
        <taxon>Chordata</taxon>
        <taxon>Craniata</taxon>
        <taxon>Vertebrata</taxon>
        <taxon>Euteleostomi</taxon>
        <taxon>Actinopterygii</taxon>
        <taxon>Neopterygii</taxon>
        <taxon>Teleostei</taxon>
        <taxon>Neoteleostei</taxon>
        <taxon>Acanthomorphata</taxon>
        <taxon>Eupercaria</taxon>
        <taxon>Perciformes</taxon>
        <taxon>Notothenioidei</taxon>
        <taxon>Nototheniidae</taxon>
        <taxon>Dissostichus</taxon>
    </lineage>
</organism>
<name>A0A7J5XVY1_DISMA</name>
<evidence type="ECO:0000256" key="5">
    <source>
        <dbReference type="ARBA" id="ARBA00022737"/>
    </source>
</evidence>
<keyword evidence="14" id="KW-1185">Reference proteome</keyword>
<protein>
    <recommendedName>
        <fullName evidence="15">Solute carrier family 25 member 35</fullName>
    </recommendedName>
</protein>
<dbReference type="Proteomes" id="UP000518266">
    <property type="component" value="Unassembled WGS sequence"/>
</dbReference>
<dbReference type="OrthoDB" id="6703404at2759"/>
<dbReference type="SUPFAM" id="SSF103506">
    <property type="entry name" value="Mitochondrial carrier"/>
    <property type="match status" value="1"/>
</dbReference>
<comment type="subcellular location">
    <subcellularLocation>
        <location evidence="1">Mitochondrion inner membrane</location>
        <topology evidence="1">Multi-pass membrane protein</topology>
    </subcellularLocation>
</comment>
<evidence type="ECO:0000313" key="14">
    <source>
        <dbReference type="Proteomes" id="UP000518266"/>
    </source>
</evidence>
<dbReference type="PANTHER" id="PTHR45928:SF2">
    <property type="entry name" value="SOLUTE CARRIER FAMILY 25 MEMBER 35"/>
    <property type="match status" value="1"/>
</dbReference>
<accession>A0A7J5XVY1</accession>
<dbReference type="InterPro" id="IPR051508">
    <property type="entry name" value="Mito_Carrier_Antiporter"/>
</dbReference>
<dbReference type="PANTHER" id="PTHR45928">
    <property type="entry name" value="RE38146P"/>
    <property type="match status" value="1"/>
</dbReference>
<evidence type="ECO:0000256" key="12">
    <source>
        <dbReference type="SAM" id="Phobius"/>
    </source>
</evidence>
<dbReference type="InterPro" id="IPR023395">
    <property type="entry name" value="MCP_dom_sf"/>
</dbReference>
<evidence type="ECO:0000256" key="3">
    <source>
        <dbReference type="ARBA" id="ARBA00022448"/>
    </source>
</evidence>
<evidence type="ECO:0000256" key="4">
    <source>
        <dbReference type="ARBA" id="ARBA00022692"/>
    </source>
</evidence>
<evidence type="ECO:0000256" key="1">
    <source>
        <dbReference type="ARBA" id="ARBA00004448"/>
    </source>
</evidence>
<reference evidence="13 14" key="1">
    <citation type="submission" date="2020-03" db="EMBL/GenBank/DDBJ databases">
        <title>Dissostichus mawsoni Genome sequencing and assembly.</title>
        <authorList>
            <person name="Park H."/>
        </authorList>
    </citation>
    <scope>NUCLEOTIDE SEQUENCE [LARGE SCALE GENOMIC DNA]</scope>
    <source>
        <strain evidence="13">DM0001</strain>
        <tissue evidence="13">Muscle</tissue>
    </source>
</reference>
<evidence type="ECO:0000256" key="9">
    <source>
        <dbReference type="ARBA" id="ARBA00023136"/>
    </source>
</evidence>
<evidence type="ECO:0000256" key="8">
    <source>
        <dbReference type="ARBA" id="ARBA00023128"/>
    </source>
</evidence>
<evidence type="ECO:0000256" key="6">
    <source>
        <dbReference type="ARBA" id="ARBA00022792"/>
    </source>
</evidence>
<feature type="repeat" description="Solcar" evidence="10">
    <location>
        <begin position="1"/>
        <end position="90"/>
    </location>
</feature>
<dbReference type="GO" id="GO:0005743">
    <property type="term" value="C:mitochondrial inner membrane"/>
    <property type="evidence" value="ECO:0007669"/>
    <property type="project" value="UniProtKB-SubCell"/>
</dbReference>
<comment type="caution">
    <text evidence="13">The sequence shown here is derived from an EMBL/GenBank/DDBJ whole genome shotgun (WGS) entry which is preliminary data.</text>
</comment>
<dbReference type="PROSITE" id="PS50920">
    <property type="entry name" value="SOLCAR"/>
    <property type="match status" value="3"/>
</dbReference>